<reference evidence="2" key="1">
    <citation type="submission" date="2015-07" db="EMBL/GenBank/DDBJ databases">
        <title>Transcriptome Assembly of Anthurium amnicola.</title>
        <authorList>
            <person name="Suzuki J."/>
        </authorList>
    </citation>
    <scope>NUCLEOTIDE SEQUENCE</scope>
</reference>
<protein>
    <submittedName>
        <fullName evidence="2">Uncharacterized protein</fullName>
    </submittedName>
</protein>
<name>A0A1D1XM23_9ARAE</name>
<proteinExistence type="predicted"/>
<dbReference type="AlphaFoldDB" id="A0A1D1XM23"/>
<feature type="compositionally biased region" description="Low complexity" evidence="1">
    <location>
        <begin position="30"/>
        <end position="50"/>
    </location>
</feature>
<gene>
    <name evidence="2" type="ORF">g.119758</name>
</gene>
<evidence type="ECO:0000256" key="1">
    <source>
        <dbReference type="SAM" id="MobiDB-lite"/>
    </source>
</evidence>
<evidence type="ECO:0000313" key="2">
    <source>
        <dbReference type="EMBL" id="JAT43420.1"/>
    </source>
</evidence>
<accession>A0A1D1XM23</accession>
<feature type="region of interest" description="Disordered" evidence="1">
    <location>
        <begin position="30"/>
        <end position="64"/>
    </location>
</feature>
<dbReference type="EMBL" id="GDJX01024516">
    <property type="protein sequence ID" value="JAT43420.1"/>
    <property type="molecule type" value="Transcribed_RNA"/>
</dbReference>
<organism evidence="2">
    <name type="scientific">Anthurium amnicola</name>
    <dbReference type="NCBI Taxonomy" id="1678845"/>
    <lineage>
        <taxon>Eukaryota</taxon>
        <taxon>Viridiplantae</taxon>
        <taxon>Streptophyta</taxon>
        <taxon>Embryophyta</taxon>
        <taxon>Tracheophyta</taxon>
        <taxon>Spermatophyta</taxon>
        <taxon>Magnoliopsida</taxon>
        <taxon>Liliopsida</taxon>
        <taxon>Araceae</taxon>
        <taxon>Pothoideae</taxon>
        <taxon>Potheae</taxon>
        <taxon>Anthurium</taxon>
    </lineage>
</organism>
<sequence>VHPYKTPPTPLLFSAISAVNTRWLCFSASPHSSSSGQPPCLSRVLSSSSPLHPPPSAREGGGLRSPTLLHSFPAAVPFSLFLLINQEKVPILHPEVAAPADPPRPPVRSPRAWRGGNDGLLLQCDFTTVRAAVPCTTNHPVRYLQQHRPSSSSLC</sequence>
<feature type="non-terminal residue" evidence="2">
    <location>
        <position position="1"/>
    </location>
</feature>